<accession>A0A4C1YHD1</accession>
<gene>
    <name evidence="2" type="ORF">EVAR_54575_1</name>
</gene>
<comment type="caution">
    <text evidence="2">The sequence shown here is derived from an EMBL/GenBank/DDBJ whole genome shotgun (WGS) entry which is preliminary data.</text>
</comment>
<organism evidence="2 3">
    <name type="scientific">Eumeta variegata</name>
    <name type="common">Bagworm moth</name>
    <name type="synonym">Eumeta japonica</name>
    <dbReference type="NCBI Taxonomy" id="151549"/>
    <lineage>
        <taxon>Eukaryota</taxon>
        <taxon>Metazoa</taxon>
        <taxon>Ecdysozoa</taxon>
        <taxon>Arthropoda</taxon>
        <taxon>Hexapoda</taxon>
        <taxon>Insecta</taxon>
        <taxon>Pterygota</taxon>
        <taxon>Neoptera</taxon>
        <taxon>Endopterygota</taxon>
        <taxon>Lepidoptera</taxon>
        <taxon>Glossata</taxon>
        <taxon>Ditrysia</taxon>
        <taxon>Tineoidea</taxon>
        <taxon>Psychidae</taxon>
        <taxon>Oiketicinae</taxon>
        <taxon>Eumeta</taxon>
    </lineage>
</organism>
<dbReference type="AlphaFoldDB" id="A0A4C1YHD1"/>
<feature type="compositionally biased region" description="Basic and acidic residues" evidence="1">
    <location>
        <begin position="117"/>
        <end position="133"/>
    </location>
</feature>
<dbReference type="Proteomes" id="UP000299102">
    <property type="component" value="Unassembled WGS sequence"/>
</dbReference>
<dbReference type="EMBL" id="BGZK01001199">
    <property type="protein sequence ID" value="GBP74222.1"/>
    <property type="molecule type" value="Genomic_DNA"/>
</dbReference>
<dbReference type="OrthoDB" id="666972at2759"/>
<proteinExistence type="predicted"/>
<evidence type="ECO:0000313" key="2">
    <source>
        <dbReference type="EMBL" id="GBP74222.1"/>
    </source>
</evidence>
<feature type="region of interest" description="Disordered" evidence="1">
    <location>
        <begin position="76"/>
        <end position="143"/>
    </location>
</feature>
<feature type="region of interest" description="Disordered" evidence="1">
    <location>
        <begin position="203"/>
        <end position="256"/>
    </location>
</feature>
<feature type="compositionally biased region" description="Basic and acidic residues" evidence="1">
    <location>
        <begin position="205"/>
        <end position="225"/>
    </location>
</feature>
<evidence type="ECO:0000256" key="1">
    <source>
        <dbReference type="SAM" id="MobiDB-lite"/>
    </source>
</evidence>
<keyword evidence="3" id="KW-1185">Reference proteome</keyword>
<dbReference type="STRING" id="151549.A0A4C1YHD1"/>
<protein>
    <submittedName>
        <fullName evidence="2">Uncharacterized protein</fullName>
    </submittedName>
</protein>
<reference evidence="2 3" key="1">
    <citation type="journal article" date="2019" name="Commun. Biol.">
        <title>The bagworm genome reveals a unique fibroin gene that provides high tensile strength.</title>
        <authorList>
            <person name="Kono N."/>
            <person name="Nakamura H."/>
            <person name="Ohtoshi R."/>
            <person name="Tomita M."/>
            <person name="Numata K."/>
            <person name="Arakawa K."/>
        </authorList>
    </citation>
    <scope>NUCLEOTIDE SEQUENCE [LARGE SCALE GENOMIC DNA]</scope>
</reference>
<feature type="compositionally biased region" description="Low complexity" evidence="1">
    <location>
        <begin position="229"/>
        <end position="239"/>
    </location>
</feature>
<evidence type="ECO:0000313" key="3">
    <source>
        <dbReference type="Proteomes" id="UP000299102"/>
    </source>
</evidence>
<sequence>MLSKISGYERLQQHNARNFAAVKFVTKASQWRKTETRGRRRKGRGGVIPQYIIRSQFRAEKFCALYRNCFVQIAGSDGNAPSRHPPLSLQDLTRSSTSEKHHSHQSSENVEVVESNYAHHQEHRDDEHKHEESGGEITENGIGEETSGFTHEVEYSSKLEAKEEIRSHVETAIVGGHRRPSTLTTPDESEVVADLLVRSSTYDEGENRLMEERSGLSRPEQESGRSRARPAPRAARPKPVFGPLTPAERPLVLPGGRRWRTPKDAYDDQFIAETLTAQAEIIKGKAIGVPYESALLAYDERINFMKYEKPPVSLDHLKHSEVYKVVHELEDAPPRRVELLTPAIAESDYREVGLRRRYNTISKPEFESKPGPGSRLTVSSADIEDENKTFVVHASRTAGQS</sequence>
<name>A0A4C1YHD1_EUMVA</name>